<keyword evidence="7 15" id="KW-0560">Oxidoreductase</keyword>
<evidence type="ECO:0000256" key="5">
    <source>
        <dbReference type="ARBA" id="ARBA00022679"/>
    </source>
</evidence>
<evidence type="ECO:0000256" key="16">
    <source>
        <dbReference type="PIRSR" id="PIRSR036426-1"/>
    </source>
</evidence>
<dbReference type="SUPFAM" id="SSF75615">
    <property type="entry name" value="Siroheme synthase middle domains-like"/>
    <property type="match status" value="1"/>
</dbReference>
<reference evidence="21 22" key="1">
    <citation type="submission" date="2020-08" db="EMBL/GenBank/DDBJ databases">
        <title>Lysobacter sp. II4 sp. nov., isolated from soil.</title>
        <authorList>
            <person name="Woo C.Y."/>
            <person name="Kim J."/>
        </authorList>
    </citation>
    <scope>NUCLEOTIDE SEQUENCE [LARGE SCALE GENOMIC DNA]</scope>
    <source>
        <strain evidence="21 22">II4</strain>
    </source>
</reference>
<comment type="pathway">
    <text evidence="14 15">Cofactor biosynthesis; adenosylcobalamin biosynthesis; precorrin-2 from uroporphyrinogen III: step 1/1.</text>
</comment>
<keyword evidence="3 15" id="KW-0169">Cobalamin biosynthesis</keyword>
<dbReference type="GO" id="GO:0032259">
    <property type="term" value="P:methylation"/>
    <property type="evidence" value="ECO:0007669"/>
    <property type="project" value="UniProtKB-KW"/>
</dbReference>
<evidence type="ECO:0000256" key="10">
    <source>
        <dbReference type="ARBA" id="ARBA00023244"/>
    </source>
</evidence>
<feature type="active site" description="Proton acceptor" evidence="15 16">
    <location>
        <position position="251"/>
    </location>
</feature>
<feature type="domain" description="Tetrapyrrole methylase" evidence="18">
    <location>
        <begin position="221"/>
        <end position="430"/>
    </location>
</feature>
<evidence type="ECO:0000256" key="1">
    <source>
        <dbReference type="ARBA" id="ARBA00005010"/>
    </source>
</evidence>
<keyword evidence="8 15" id="KW-0520">NAD</keyword>
<dbReference type="SUPFAM" id="SSF51735">
    <property type="entry name" value="NAD(P)-binding Rossmann-fold domains"/>
    <property type="match status" value="1"/>
</dbReference>
<feature type="domain" description="Siroheme synthase central" evidence="20">
    <location>
        <begin position="122"/>
        <end position="148"/>
    </location>
</feature>
<dbReference type="InterPro" id="IPR036291">
    <property type="entry name" value="NAD(P)-bd_dom_sf"/>
</dbReference>
<dbReference type="NCBIfam" id="TIGR01469">
    <property type="entry name" value="cobA_cysG_Cterm"/>
    <property type="match status" value="1"/>
</dbReference>
<evidence type="ECO:0000256" key="7">
    <source>
        <dbReference type="ARBA" id="ARBA00023002"/>
    </source>
</evidence>
<dbReference type="UniPathway" id="UPA00262">
    <property type="reaction ID" value="UER00211"/>
</dbReference>
<keyword evidence="9 15" id="KW-0456">Lyase</keyword>
<feature type="domain" description="Sirohaem synthase dimerisation" evidence="19">
    <location>
        <begin position="153"/>
        <end position="210"/>
    </location>
</feature>
<comment type="catalytic activity">
    <reaction evidence="15">
        <text>uroporphyrinogen III + 2 S-adenosyl-L-methionine = precorrin-2 + 2 S-adenosyl-L-homocysteine + H(+)</text>
        <dbReference type="Rhea" id="RHEA:32459"/>
        <dbReference type="ChEBI" id="CHEBI:15378"/>
        <dbReference type="ChEBI" id="CHEBI:57308"/>
        <dbReference type="ChEBI" id="CHEBI:57856"/>
        <dbReference type="ChEBI" id="CHEBI:58827"/>
        <dbReference type="ChEBI" id="CHEBI:59789"/>
        <dbReference type="EC" id="2.1.1.107"/>
    </reaction>
</comment>
<dbReference type="Pfam" id="PF10414">
    <property type="entry name" value="CysG_dimeriser"/>
    <property type="match status" value="1"/>
</dbReference>
<comment type="similarity">
    <text evidence="2 17">Belongs to the precorrin methyltransferase family.</text>
</comment>
<feature type="binding site" evidence="15">
    <location>
        <position position="415"/>
    </location>
    <ligand>
        <name>S-adenosyl-L-methionine</name>
        <dbReference type="ChEBI" id="CHEBI:59789"/>
    </ligand>
</feature>
<dbReference type="GO" id="GO:0009236">
    <property type="term" value="P:cobalamin biosynthetic process"/>
    <property type="evidence" value="ECO:0007669"/>
    <property type="project" value="UniProtKB-UniRule"/>
</dbReference>
<dbReference type="InterPro" id="IPR014776">
    <property type="entry name" value="4pyrrole_Mease_sub2"/>
</dbReference>
<dbReference type="InterPro" id="IPR014777">
    <property type="entry name" value="4pyrrole_Mease_sub1"/>
</dbReference>
<comment type="catalytic activity">
    <reaction evidence="13 15">
        <text>precorrin-2 + NAD(+) = sirohydrochlorin + NADH + 2 H(+)</text>
        <dbReference type="Rhea" id="RHEA:15613"/>
        <dbReference type="ChEBI" id="CHEBI:15378"/>
        <dbReference type="ChEBI" id="CHEBI:57540"/>
        <dbReference type="ChEBI" id="CHEBI:57945"/>
        <dbReference type="ChEBI" id="CHEBI:58351"/>
        <dbReference type="ChEBI" id="CHEBI:58827"/>
        <dbReference type="EC" id="1.3.1.76"/>
    </reaction>
</comment>
<comment type="similarity">
    <text evidence="15">In the C-terminal section; belongs to the precorrin methyltransferase family.</text>
</comment>
<comment type="pathway">
    <text evidence="12 15">Porphyrin-containing compound metabolism; siroheme biosynthesis; precorrin-2 from uroporphyrinogen III: step 1/1.</text>
</comment>
<dbReference type="PROSITE" id="PS00839">
    <property type="entry name" value="SUMT_1"/>
    <property type="match status" value="1"/>
</dbReference>
<dbReference type="InterPro" id="IPR006366">
    <property type="entry name" value="CobA/CysG_C"/>
</dbReference>
<feature type="binding site" evidence="15">
    <location>
        <begin position="335"/>
        <end position="336"/>
    </location>
    <ligand>
        <name>S-adenosyl-L-methionine</name>
        <dbReference type="ChEBI" id="CHEBI:59789"/>
    </ligand>
</feature>
<feature type="region of interest" description="Precorrin-2 dehydrogenase / sirohydrochlorin ferrochelatase" evidence="15">
    <location>
        <begin position="1"/>
        <end position="206"/>
    </location>
</feature>
<dbReference type="EMBL" id="CP060820">
    <property type="protein sequence ID" value="QNP41159.1"/>
    <property type="molecule type" value="Genomic_DNA"/>
</dbReference>
<dbReference type="InterPro" id="IPR037115">
    <property type="entry name" value="Sirohaem_synt_dimer_dom_sf"/>
</dbReference>
<dbReference type="NCBIfam" id="NF004790">
    <property type="entry name" value="PRK06136.1"/>
    <property type="match status" value="1"/>
</dbReference>
<evidence type="ECO:0000256" key="4">
    <source>
        <dbReference type="ARBA" id="ARBA00022603"/>
    </source>
</evidence>
<feature type="region of interest" description="Uroporphyrinogen-III C-methyltransferase" evidence="15">
    <location>
        <begin position="219"/>
        <end position="482"/>
    </location>
</feature>
<evidence type="ECO:0000256" key="13">
    <source>
        <dbReference type="ARBA" id="ARBA00047561"/>
    </source>
</evidence>
<evidence type="ECO:0000256" key="15">
    <source>
        <dbReference type="HAMAP-Rule" id="MF_01646"/>
    </source>
</evidence>
<evidence type="ECO:0000256" key="3">
    <source>
        <dbReference type="ARBA" id="ARBA00022573"/>
    </source>
</evidence>
<dbReference type="Pfam" id="PF13241">
    <property type="entry name" value="NAD_binding_7"/>
    <property type="match status" value="1"/>
</dbReference>
<sequence length="482" mass="51513">MSAPPLFPLFTQLAGRAVLVVGGGAVARRKVLALLPTQARIRLGATEVEPELAELARAGRIELIRGAFTPAWLDGAWLVIAATDDPQVNRAVAAAAEARRVWANVVDDAELSSVHLPARVERGPVQIAISSGGGAPMLARHLREQLESRFDESLGALADLLSQARERIRTRLPELAARRRFFDRVLQGPIPALLRQGDTAKARREFIAALEQPQLPPSGSVALVGAGPGDPGLLTLRALRVLNEADVVLHDRLVSAEVLALARRDAEFIEVGKQVGGDHHATQERIHRLLVEHARLGKRVVRLKGGDPFVFGRGGEELEALRAHSIDFEVVPGITAAIACGAYAGIPLTHRDHAQSVRFITAHTRDDDACDWAALAQEKQTLAFYMGVAGLERIRDRLLAHGRAASTPFALIENGTRPEQRVVLGTLADLPETARFYCVGAPALLVIGEVAALAASLHWFGSEPLTAAGAGCSPLANLAQAA</sequence>
<evidence type="ECO:0000313" key="21">
    <source>
        <dbReference type="EMBL" id="QNP41159.1"/>
    </source>
</evidence>
<evidence type="ECO:0000256" key="8">
    <source>
        <dbReference type="ARBA" id="ARBA00023027"/>
    </source>
</evidence>
<evidence type="ECO:0000259" key="19">
    <source>
        <dbReference type="Pfam" id="PF10414"/>
    </source>
</evidence>
<dbReference type="PANTHER" id="PTHR45790">
    <property type="entry name" value="SIROHEME SYNTHASE-RELATED"/>
    <property type="match status" value="1"/>
</dbReference>
<feature type="active site" description="Proton donor" evidence="15 16">
    <location>
        <position position="273"/>
    </location>
</feature>
<evidence type="ECO:0000256" key="17">
    <source>
        <dbReference type="RuleBase" id="RU003960"/>
    </source>
</evidence>
<dbReference type="GO" id="GO:0019354">
    <property type="term" value="P:siroheme biosynthetic process"/>
    <property type="evidence" value="ECO:0007669"/>
    <property type="project" value="UniProtKB-UniRule"/>
</dbReference>
<dbReference type="GO" id="GO:0051266">
    <property type="term" value="F:sirohydrochlorin ferrochelatase activity"/>
    <property type="evidence" value="ECO:0007669"/>
    <property type="project" value="UniProtKB-EC"/>
</dbReference>
<keyword evidence="5 15" id="KW-0808">Transferase</keyword>
<evidence type="ECO:0000256" key="11">
    <source>
        <dbReference type="ARBA" id="ARBA00023268"/>
    </source>
</evidence>
<feature type="binding site" evidence="15">
    <location>
        <begin position="25"/>
        <end position="26"/>
    </location>
    <ligand>
        <name>NAD(+)</name>
        <dbReference type="ChEBI" id="CHEBI:57540"/>
    </ligand>
</feature>
<feature type="binding site" evidence="15">
    <location>
        <position position="310"/>
    </location>
    <ligand>
        <name>S-adenosyl-L-methionine</name>
        <dbReference type="ChEBI" id="CHEBI:59789"/>
    </ligand>
</feature>
<evidence type="ECO:0000256" key="2">
    <source>
        <dbReference type="ARBA" id="ARBA00005879"/>
    </source>
</evidence>
<dbReference type="InterPro" id="IPR012409">
    <property type="entry name" value="Sirohaem_synth"/>
</dbReference>
<dbReference type="FunFam" id="3.40.1010.10:FF:000001">
    <property type="entry name" value="Siroheme synthase"/>
    <property type="match status" value="1"/>
</dbReference>
<keyword evidence="4 15" id="KW-0489">Methyltransferase</keyword>
<comment type="function">
    <text evidence="15">Multifunctional enzyme that catalyzes the SAM-dependent methylations of uroporphyrinogen III at position C-2 and C-7 to form precorrin-2 via precorrin-1. Then it catalyzes the NAD-dependent ring dehydrogenation of precorrin-2 to yield sirohydrochlorin. Finally, it catalyzes the ferrochelation of sirohydrochlorin to yield siroheme.</text>
</comment>
<comment type="similarity">
    <text evidence="15">In the N-terminal section; belongs to the precorrin-2 dehydrogenase / sirohydrochlorin ferrochelatase family.</text>
</comment>
<gene>
    <name evidence="21" type="primary">cobA</name>
    <name evidence="15" type="synonym">cysG</name>
    <name evidence="21" type="ORF">H8B22_02725</name>
</gene>
<feature type="binding site" evidence="15">
    <location>
        <begin position="305"/>
        <end position="307"/>
    </location>
    <ligand>
        <name>S-adenosyl-L-methionine</name>
        <dbReference type="ChEBI" id="CHEBI:59789"/>
    </ligand>
</feature>
<comment type="pathway">
    <text evidence="15">Porphyrin-containing compound metabolism; siroheme biosynthesis; siroheme from sirohydrochlorin: step 1/1.</text>
</comment>
<dbReference type="Pfam" id="PF14824">
    <property type="entry name" value="Sirohm_synth_M"/>
    <property type="match status" value="1"/>
</dbReference>
<dbReference type="Gene3D" id="1.10.8.210">
    <property type="entry name" value="Sirohaem synthase, dimerisation domain"/>
    <property type="match status" value="1"/>
</dbReference>
<dbReference type="Gene3D" id="3.40.1010.10">
    <property type="entry name" value="Cobalt-precorrin-4 Transmethylase, Domain 1"/>
    <property type="match status" value="1"/>
</dbReference>
<dbReference type="InterPro" id="IPR050161">
    <property type="entry name" value="Siro_Cobalamin_biosynth"/>
</dbReference>
<dbReference type="Proteomes" id="UP000516018">
    <property type="component" value="Chromosome"/>
</dbReference>
<dbReference type="EC" id="1.3.1.76" evidence="15"/>
<dbReference type="PIRSF" id="PIRSF036426">
    <property type="entry name" value="Sirohaem_synth"/>
    <property type="match status" value="1"/>
</dbReference>
<feature type="binding site" evidence="15">
    <location>
        <begin position="46"/>
        <end position="47"/>
    </location>
    <ligand>
        <name>NAD(+)</name>
        <dbReference type="ChEBI" id="CHEBI:57540"/>
    </ligand>
</feature>
<dbReference type="AlphaFoldDB" id="A0A7H0FYP3"/>
<dbReference type="InterPro" id="IPR028281">
    <property type="entry name" value="Sirohaem_synthase_central"/>
</dbReference>
<dbReference type="InterPro" id="IPR000878">
    <property type="entry name" value="4pyrrol_Mease"/>
</dbReference>
<keyword evidence="11 15" id="KW-0511">Multifunctional enzyme</keyword>
<evidence type="ECO:0000259" key="18">
    <source>
        <dbReference type="Pfam" id="PF00590"/>
    </source>
</evidence>
<name>A0A7H0FYP3_9GAMM</name>
<dbReference type="GO" id="GO:0043115">
    <property type="term" value="F:precorrin-2 dehydrogenase activity"/>
    <property type="evidence" value="ECO:0007669"/>
    <property type="project" value="UniProtKB-UniRule"/>
</dbReference>
<dbReference type="InterPro" id="IPR006367">
    <property type="entry name" value="Sirohaem_synthase_N"/>
</dbReference>
<comment type="pathway">
    <text evidence="15">Cofactor biosynthesis; adenosylcobalamin biosynthesis; sirohydrochlorin from precorrin-2: step 1/1.</text>
</comment>
<dbReference type="PROSITE" id="PS00840">
    <property type="entry name" value="SUMT_2"/>
    <property type="match status" value="1"/>
</dbReference>
<dbReference type="FunFam" id="3.30.950.10:FF:000001">
    <property type="entry name" value="Siroheme synthase"/>
    <property type="match status" value="1"/>
</dbReference>
<keyword evidence="15" id="KW-0597">Phosphoprotein</keyword>
<dbReference type="InterPro" id="IPR003043">
    <property type="entry name" value="Uropor_MeTrfase_CS"/>
</dbReference>
<dbReference type="InterPro" id="IPR035996">
    <property type="entry name" value="4pyrrol_Methylase_sf"/>
</dbReference>
<dbReference type="NCBIfam" id="NF007922">
    <property type="entry name" value="PRK10637.1"/>
    <property type="match status" value="1"/>
</dbReference>
<evidence type="ECO:0000256" key="9">
    <source>
        <dbReference type="ARBA" id="ARBA00023239"/>
    </source>
</evidence>
<keyword evidence="10 15" id="KW-0627">Porphyrin biosynthesis</keyword>
<evidence type="ECO:0000256" key="6">
    <source>
        <dbReference type="ARBA" id="ARBA00022691"/>
    </source>
</evidence>
<feature type="modified residue" description="Phosphoserine" evidence="15">
    <location>
        <position position="131"/>
    </location>
</feature>
<dbReference type="GO" id="GO:0004851">
    <property type="term" value="F:uroporphyrin-III C-methyltransferase activity"/>
    <property type="evidence" value="ECO:0007669"/>
    <property type="project" value="UniProtKB-UniRule"/>
</dbReference>
<keyword evidence="22" id="KW-1185">Reference proteome</keyword>
<evidence type="ECO:0000259" key="20">
    <source>
        <dbReference type="Pfam" id="PF14824"/>
    </source>
</evidence>
<dbReference type="Pfam" id="PF00590">
    <property type="entry name" value="TP_methylase"/>
    <property type="match status" value="1"/>
</dbReference>
<organism evidence="21 22">
    <name type="scientific">Agrilutibacter terrestris</name>
    <dbReference type="NCBI Taxonomy" id="2865112"/>
    <lineage>
        <taxon>Bacteria</taxon>
        <taxon>Pseudomonadati</taxon>
        <taxon>Pseudomonadota</taxon>
        <taxon>Gammaproteobacteria</taxon>
        <taxon>Lysobacterales</taxon>
        <taxon>Lysobacteraceae</taxon>
        <taxon>Agrilutibacter</taxon>
    </lineage>
</organism>
<evidence type="ECO:0000256" key="14">
    <source>
        <dbReference type="ARBA" id="ARBA00060548"/>
    </source>
</evidence>
<comment type="catalytic activity">
    <reaction evidence="15">
        <text>siroheme + 2 H(+) = sirohydrochlorin + Fe(2+)</text>
        <dbReference type="Rhea" id="RHEA:24360"/>
        <dbReference type="ChEBI" id="CHEBI:15378"/>
        <dbReference type="ChEBI" id="CHEBI:29033"/>
        <dbReference type="ChEBI" id="CHEBI:58351"/>
        <dbReference type="ChEBI" id="CHEBI:60052"/>
        <dbReference type="EC" id="4.99.1.4"/>
    </reaction>
</comment>
<dbReference type="Gene3D" id="3.30.950.10">
    <property type="entry name" value="Methyltransferase, Cobalt-precorrin-4 Transmethylase, Domain 2"/>
    <property type="match status" value="1"/>
</dbReference>
<dbReference type="EC" id="2.1.1.107" evidence="15"/>
<dbReference type="HAMAP" id="MF_01646">
    <property type="entry name" value="Siroheme_synth"/>
    <property type="match status" value="1"/>
</dbReference>
<dbReference type="Gene3D" id="3.40.50.720">
    <property type="entry name" value="NAD(P)-binding Rossmann-like Domain"/>
    <property type="match status" value="1"/>
</dbReference>
<dbReference type="KEGG" id="lsx:H8B22_02725"/>
<evidence type="ECO:0000256" key="12">
    <source>
        <dbReference type="ARBA" id="ARBA00025705"/>
    </source>
</evidence>
<comment type="pathway">
    <text evidence="1 15">Porphyrin-containing compound metabolism; siroheme biosynthesis; sirohydrochlorin from precorrin-2: step 1/1.</text>
</comment>
<proteinExistence type="inferred from homology"/>
<dbReference type="Gene3D" id="3.30.160.110">
    <property type="entry name" value="Siroheme synthase, domain 2"/>
    <property type="match status" value="1"/>
</dbReference>
<dbReference type="NCBIfam" id="TIGR01470">
    <property type="entry name" value="cysG_Nterm"/>
    <property type="match status" value="1"/>
</dbReference>
<dbReference type="UniPathway" id="UPA00148">
    <property type="reaction ID" value="UER00211"/>
</dbReference>
<dbReference type="GO" id="GO:0051287">
    <property type="term" value="F:NAD binding"/>
    <property type="evidence" value="ECO:0007669"/>
    <property type="project" value="InterPro"/>
</dbReference>
<dbReference type="EC" id="4.99.1.4" evidence="15"/>
<dbReference type="CDD" id="cd11642">
    <property type="entry name" value="SUMT"/>
    <property type="match status" value="1"/>
</dbReference>
<dbReference type="SUPFAM" id="SSF53790">
    <property type="entry name" value="Tetrapyrrole methylase"/>
    <property type="match status" value="1"/>
</dbReference>
<accession>A0A7H0FYP3</accession>
<dbReference type="PANTHER" id="PTHR45790:SF1">
    <property type="entry name" value="SIROHEME SYNTHASE"/>
    <property type="match status" value="1"/>
</dbReference>
<feature type="binding site" evidence="15">
    <location>
        <position position="228"/>
    </location>
    <ligand>
        <name>S-adenosyl-L-methionine</name>
        <dbReference type="ChEBI" id="CHEBI:59789"/>
    </ligand>
</feature>
<evidence type="ECO:0000313" key="22">
    <source>
        <dbReference type="Proteomes" id="UP000516018"/>
    </source>
</evidence>
<protein>
    <recommendedName>
        <fullName evidence="15">Siroheme synthase</fullName>
    </recommendedName>
    <domain>
        <recommendedName>
            <fullName evidence="15">Uroporphyrinogen-III C-methyltransferase</fullName>
            <shortName evidence="15">Urogen III methylase</shortName>
            <ecNumber evidence="15">2.1.1.107</ecNumber>
        </recommendedName>
        <alternativeName>
            <fullName evidence="15">SUMT</fullName>
        </alternativeName>
        <alternativeName>
            <fullName evidence="15">Uroporphyrinogen III methylase</fullName>
            <shortName evidence="15">UROM</shortName>
        </alternativeName>
    </domain>
    <domain>
        <recommendedName>
            <fullName evidence="15">Precorrin-2 dehydrogenase</fullName>
            <ecNumber evidence="15">1.3.1.76</ecNumber>
        </recommendedName>
    </domain>
    <domain>
        <recommendedName>
            <fullName evidence="15">Sirohydrochlorin ferrochelatase</fullName>
            <ecNumber evidence="15">4.99.1.4</ecNumber>
        </recommendedName>
    </domain>
</protein>
<dbReference type="RefSeq" id="WP_187712595.1">
    <property type="nucleotide sequence ID" value="NZ_CP060820.1"/>
</dbReference>
<feature type="binding site" evidence="15">
    <location>
        <position position="386"/>
    </location>
    <ligand>
        <name>S-adenosyl-L-methionine</name>
        <dbReference type="ChEBI" id="CHEBI:59789"/>
    </ligand>
</feature>
<keyword evidence="6 15" id="KW-0949">S-adenosyl-L-methionine</keyword>
<dbReference type="InterPro" id="IPR019478">
    <property type="entry name" value="Sirohaem_synthase_dimer_dom"/>
</dbReference>